<evidence type="ECO:0000256" key="2">
    <source>
        <dbReference type="ARBA" id="ARBA00022714"/>
    </source>
</evidence>
<proteinExistence type="predicted"/>
<dbReference type="Gene3D" id="3.40.50.80">
    <property type="entry name" value="Nucleotide-binding domain of ferredoxin-NADP reductase (FNR) module"/>
    <property type="match status" value="1"/>
</dbReference>
<dbReference type="PRINTS" id="PR00409">
    <property type="entry name" value="PHDIOXRDTASE"/>
</dbReference>
<name>A0A380W476_AFIFE</name>
<dbReference type="Pfam" id="PF00175">
    <property type="entry name" value="NAD_binding_1"/>
    <property type="match status" value="1"/>
</dbReference>
<evidence type="ECO:0000256" key="4">
    <source>
        <dbReference type="ARBA" id="ARBA00023002"/>
    </source>
</evidence>
<evidence type="ECO:0000259" key="8">
    <source>
        <dbReference type="PROSITE" id="PS51384"/>
    </source>
</evidence>
<dbReference type="CDD" id="cd06185">
    <property type="entry name" value="PDR_like"/>
    <property type="match status" value="1"/>
</dbReference>
<feature type="domain" description="2Fe-2S ferredoxin-type" evidence="7">
    <location>
        <begin position="266"/>
        <end position="349"/>
    </location>
</feature>
<organism evidence="9 10">
    <name type="scientific">Afipia felis</name>
    <name type="common">Cat scratch disease bacillus</name>
    <dbReference type="NCBI Taxonomy" id="1035"/>
    <lineage>
        <taxon>Bacteria</taxon>
        <taxon>Pseudomonadati</taxon>
        <taxon>Pseudomonadota</taxon>
        <taxon>Alphaproteobacteria</taxon>
        <taxon>Hyphomicrobiales</taxon>
        <taxon>Nitrobacteraceae</taxon>
        <taxon>Afipia</taxon>
    </lineage>
</organism>
<evidence type="ECO:0000256" key="3">
    <source>
        <dbReference type="ARBA" id="ARBA00022723"/>
    </source>
</evidence>
<dbReference type="CDD" id="cd00207">
    <property type="entry name" value="fer2"/>
    <property type="match status" value="1"/>
</dbReference>
<dbReference type="InterPro" id="IPR039261">
    <property type="entry name" value="FNR_nucleotide-bd"/>
</dbReference>
<keyword evidence="6" id="KW-0411">Iron-sulfur</keyword>
<keyword evidence="9" id="KW-0223">Dioxygenase</keyword>
<dbReference type="InterPro" id="IPR001041">
    <property type="entry name" value="2Fe-2S_ferredoxin-type"/>
</dbReference>
<keyword evidence="2" id="KW-0001">2Fe-2S</keyword>
<protein>
    <submittedName>
        <fullName evidence="9">Phthalate dioxygenase reductase</fullName>
        <ecNumber evidence="9">1.-.-.-</ecNumber>
    </submittedName>
</protein>
<dbReference type="SUPFAM" id="SSF63380">
    <property type="entry name" value="Riboflavin synthase domain-like"/>
    <property type="match status" value="1"/>
</dbReference>
<evidence type="ECO:0000256" key="6">
    <source>
        <dbReference type="ARBA" id="ARBA00023014"/>
    </source>
</evidence>
<dbReference type="PANTHER" id="PTHR47354">
    <property type="entry name" value="NADH OXIDOREDUCTASE HCR"/>
    <property type="match status" value="1"/>
</dbReference>
<dbReference type="InterPro" id="IPR017927">
    <property type="entry name" value="FAD-bd_FR_type"/>
</dbReference>
<gene>
    <name evidence="9" type="primary">ophA1_1</name>
    <name evidence="9" type="ORF">NCTC12722_00940</name>
</gene>
<dbReference type="EC" id="1.-.-.-" evidence="9"/>
<evidence type="ECO:0000313" key="10">
    <source>
        <dbReference type="Proteomes" id="UP000254343"/>
    </source>
</evidence>
<evidence type="ECO:0000256" key="1">
    <source>
        <dbReference type="ARBA" id="ARBA00022630"/>
    </source>
</evidence>
<dbReference type="PROSITE" id="PS51384">
    <property type="entry name" value="FAD_FR"/>
    <property type="match status" value="1"/>
</dbReference>
<keyword evidence="3" id="KW-0479">Metal-binding</keyword>
<dbReference type="GO" id="GO:0051213">
    <property type="term" value="F:dioxygenase activity"/>
    <property type="evidence" value="ECO:0007669"/>
    <property type="project" value="UniProtKB-KW"/>
</dbReference>
<dbReference type="Proteomes" id="UP000254343">
    <property type="component" value="Unassembled WGS sequence"/>
</dbReference>
<sequence>MVGSAARKLVDDMVDAIPKTLQVSVRSITPYGENIRCFEVADPNGRPLPAWGAGSHIDLHLPGEGGGIRQYSLCGDPADRMSYRFAVQREEAGRGGSKRVFEEIRLGSVLTIGAPRNNFAIVNGVQRHLLLAGGIGITPMMSMIHDLEREKCDYALHYCTRSPERTAFLDRLAPLQSDGKVFVHWDYGDPSNGLDLKALLKDYAEGTHLYYCGPPGFMGAVASASAHWPKGTVHREFFTPSANDPAIAAAHPPKEDEVAEGMGKPFQVKIASTGQVYDIPSDRTVLDVLRENGFVIETACELGVCGTCRTRVLEGEVDHKDFVLEEREQEHEMTVCCSRAKSSLLVLDL</sequence>
<reference evidence="9 10" key="1">
    <citation type="submission" date="2018-06" db="EMBL/GenBank/DDBJ databases">
        <authorList>
            <consortium name="Pathogen Informatics"/>
            <person name="Doyle S."/>
        </authorList>
    </citation>
    <scope>NUCLEOTIDE SEQUENCE [LARGE SCALE GENOMIC DNA]</scope>
    <source>
        <strain evidence="9 10">NCTC12722</strain>
    </source>
</reference>
<evidence type="ECO:0000259" key="7">
    <source>
        <dbReference type="PROSITE" id="PS51085"/>
    </source>
</evidence>
<dbReference type="InterPro" id="IPR012675">
    <property type="entry name" value="Beta-grasp_dom_sf"/>
</dbReference>
<dbReference type="Pfam" id="PF00111">
    <property type="entry name" value="Fer2"/>
    <property type="match status" value="1"/>
</dbReference>
<dbReference type="GO" id="GO:0046872">
    <property type="term" value="F:metal ion binding"/>
    <property type="evidence" value="ECO:0007669"/>
    <property type="project" value="UniProtKB-KW"/>
</dbReference>
<dbReference type="SUPFAM" id="SSF54292">
    <property type="entry name" value="2Fe-2S ferredoxin-like"/>
    <property type="match status" value="1"/>
</dbReference>
<dbReference type="SUPFAM" id="SSF52343">
    <property type="entry name" value="Ferredoxin reductase-like, C-terminal NADP-linked domain"/>
    <property type="match status" value="1"/>
</dbReference>
<accession>A0A380W476</accession>
<evidence type="ECO:0000256" key="5">
    <source>
        <dbReference type="ARBA" id="ARBA00023004"/>
    </source>
</evidence>
<keyword evidence="4 9" id="KW-0560">Oxidoreductase</keyword>
<dbReference type="Gene3D" id="2.40.30.10">
    <property type="entry name" value="Translation factors"/>
    <property type="match status" value="1"/>
</dbReference>
<keyword evidence="1" id="KW-0285">Flavoprotein</keyword>
<dbReference type="InterPro" id="IPR017938">
    <property type="entry name" value="Riboflavin_synthase-like_b-brl"/>
</dbReference>
<dbReference type="InterPro" id="IPR050415">
    <property type="entry name" value="MRET"/>
</dbReference>
<dbReference type="EMBL" id="UIGB01000001">
    <property type="protein sequence ID" value="SUU83761.1"/>
    <property type="molecule type" value="Genomic_DNA"/>
</dbReference>
<dbReference type="InterPro" id="IPR001433">
    <property type="entry name" value="OxRdtase_FAD/NAD-bd"/>
</dbReference>
<dbReference type="InterPro" id="IPR036010">
    <property type="entry name" value="2Fe-2S_ferredoxin-like_sf"/>
</dbReference>
<dbReference type="InterPro" id="IPR006058">
    <property type="entry name" value="2Fe2S_fd_BS"/>
</dbReference>
<dbReference type="RefSeq" id="WP_002718540.1">
    <property type="nucleotide sequence ID" value="NZ_UFSI01000001.1"/>
</dbReference>
<dbReference type="PROSITE" id="PS51085">
    <property type="entry name" value="2FE2S_FER_2"/>
    <property type="match status" value="1"/>
</dbReference>
<evidence type="ECO:0000313" key="9">
    <source>
        <dbReference type="EMBL" id="SUU83761.1"/>
    </source>
</evidence>
<feature type="domain" description="FAD-binding FR-type" evidence="8">
    <location>
        <begin position="18"/>
        <end position="122"/>
    </location>
</feature>
<keyword evidence="5" id="KW-0408">Iron</keyword>
<dbReference type="PANTHER" id="PTHR47354:SF1">
    <property type="entry name" value="CARNITINE MONOOXYGENASE REDUCTASE SUBUNIT"/>
    <property type="match status" value="1"/>
</dbReference>
<dbReference type="PROSITE" id="PS00197">
    <property type="entry name" value="2FE2S_FER_1"/>
    <property type="match status" value="1"/>
</dbReference>
<dbReference type="OrthoDB" id="9792185at2"/>
<dbReference type="AlphaFoldDB" id="A0A380W476"/>
<dbReference type="GO" id="GO:0051537">
    <property type="term" value="F:2 iron, 2 sulfur cluster binding"/>
    <property type="evidence" value="ECO:0007669"/>
    <property type="project" value="UniProtKB-KW"/>
</dbReference>
<dbReference type="Gene3D" id="3.10.20.30">
    <property type="match status" value="1"/>
</dbReference>